<organism evidence="2 3">
    <name type="scientific">Nelumbo nucifera</name>
    <name type="common">Sacred lotus</name>
    <dbReference type="NCBI Taxonomy" id="4432"/>
    <lineage>
        <taxon>Eukaryota</taxon>
        <taxon>Viridiplantae</taxon>
        <taxon>Streptophyta</taxon>
        <taxon>Embryophyta</taxon>
        <taxon>Tracheophyta</taxon>
        <taxon>Spermatophyta</taxon>
        <taxon>Magnoliopsida</taxon>
        <taxon>Proteales</taxon>
        <taxon>Nelumbonaceae</taxon>
        <taxon>Nelumbo</taxon>
    </lineage>
</organism>
<dbReference type="RefSeq" id="XP_010244364.1">
    <property type="nucleotide sequence ID" value="XM_010246062.2"/>
</dbReference>
<feature type="compositionally biased region" description="Basic and acidic residues" evidence="1">
    <location>
        <begin position="1"/>
        <end position="10"/>
    </location>
</feature>
<sequence>MKGGKDEEKIMGPLFPRLHVNDADKGGPRAPPRNKMALYEQLSIPSQRFNSGLAPTLPLPPNNASNLVPSTSSSQGGAHERSVFSQIYVSPPTPHSRSSDGANLNGTVAECDRKSTKNANYRISNATRNLLSTNDCNSCHRPDFSNLKNYCGDKLEDEDDLRVPTYIHSGVASCSNKDLPNPNGERCTPLSPTHPSPSKLAPGNRPLKALAATGSSSMQPQSTCDKQQKTSTRDMKSRVHVRNQNEENLKECVTSRDSAEKDAIHSSTGEKNAKFLNRAIASENQILESSQADDFRRSNNNVSRAYEEQRSILLPENCVSGDAVLVELVGVEKGNISREKAVPFSRASPGNSDRSPKRAENDRDYHEDMAHESLQVGDADKNDDASETSMVDSISGLDISPDDVVGVIGPKHFWKARRAIVNQQKVFAVQVFELHRLIKVQRLIAGSPHLLFDNNPYLGKPSLKVSPAKNLTSEYALKSPPGGVKHKTDAQKPKQDAECAAENTVGEPTLPSLSTGVNKGLVSQNSSHGPHSGNPSSGPWCFHPPPGNQWLVPIMSPSEGLIYKPYVGPCPPTAGFMAPVYGGRGPLSLPPMAGDFMNTAYGVPASHQQGIGVIPGAPPVGQTYFPPYGVPVLSPGISASAVEQRNPMAGSHPNGHSERLSTGDANFKMHYQSSYNNSNQKSETISCHIWKFQTSKDSELQGSTASSPCERSQGSGSGNVAEGRDALPLFPMAPAVQVQDQVPKSHSSGQQTRVIKVVPHNRRSATESAVRIFQSIQKERQQYDSV</sequence>
<feature type="region of interest" description="Disordered" evidence="1">
    <location>
        <begin position="172"/>
        <end position="240"/>
    </location>
</feature>
<keyword evidence="2" id="KW-1185">Reference proteome</keyword>
<feature type="region of interest" description="Disordered" evidence="1">
    <location>
        <begin position="1"/>
        <end position="33"/>
    </location>
</feature>
<feature type="region of interest" description="Disordered" evidence="1">
    <location>
        <begin position="474"/>
        <end position="514"/>
    </location>
</feature>
<dbReference type="AlphaFoldDB" id="A0A1U7Z195"/>
<name>A0A1U7Z195_NELNU</name>
<accession>A0A1U7Z195</accession>
<gene>
    <name evidence="3" type="primary">LOC104588217</name>
</gene>
<feature type="compositionally biased region" description="Basic and acidic residues" evidence="1">
    <location>
        <begin position="354"/>
        <end position="363"/>
    </location>
</feature>
<dbReference type="PANTHER" id="PTHR34281">
    <property type="entry name" value="PROTEIN EARLY FLOWERING 3"/>
    <property type="match status" value="1"/>
</dbReference>
<feature type="compositionally biased region" description="Polar residues" evidence="1">
    <location>
        <begin position="700"/>
        <end position="714"/>
    </location>
</feature>
<dbReference type="GO" id="GO:2000028">
    <property type="term" value="P:regulation of photoperiodism, flowering"/>
    <property type="evidence" value="ECO:0007669"/>
    <property type="project" value="InterPro"/>
</dbReference>
<evidence type="ECO:0000313" key="2">
    <source>
        <dbReference type="Proteomes" id="UP000189703"/>
    </source>
</evidence>
<dbReference type="OMA" id="KPYMGPC"/>
<feature type="compositionally biased region" description="Basic and acidic residues" evidence="1">
    <location>
        <begin position="486"/>
        <end position="497"/>
    </location>
</feature>
<dbReference type="Proteomes" id="UP000189703">
    <property type="component" value="Unplaced"/>
</dbReference>
<dbReference type="PANTHER" id="PTHR34281:SF2">
    <property type="entry name" value="PROTEIN EARLY FLOWERING 3"/>
    <property type="match status" value="1"/>
</dbReference>
<dbReference type="STRING" id="4432.A0A1U7Z195"/>
<proteinExistence type="predicted"/>
<dbReference type="KEGG" id="nnu:104588217"/>
<dbReference type="OrthoDB" id="1939092at2759"/>
<protein>
    <submittedName>
        <fullName evidence="3">Protein HEADING DATE 3B</fullName>
    </submittedName>
</protein>
<feature type="compositionally biased region" description="Polar residues" evidence="1">
    <location>
        <begin position="213"/>
        <end position="225"/>
    </location>
</feature>
<dbReference type="GeneID" id="104588217"/>
<reference evidence="3" key="1">
    <citation type="submission" date="2025-08" db="UniProtKB">
        <authorList>
            <consortium name="RefSeq"/>
        </authorList>
    </citation>
    <scope>IDENTIFICATION</scope>
</reference>
<evidence type="ECO:0000256" key="1">
    <source>
        <dbReference type="SAM" id="MobiDB-lite"/>
    </source>
</evidence>
<feature type="region of interest" description="Disordered" evidence="1">
    <location>
        <begin position="340"/>
        <end position="363"/>
    </location>
</feature>
<evidence type="ECO:0000313" key="3">
    <source>
        <dbReference type="RefSeq" id="XP_010244364.1"/>
    </source>
</evidence>
<dbReference type="eggNOG" id="ENOG502QSB6">
    <property type="taxonomic scope" value="Eukaryota"/>
</dbReference>
<feature type="region of interest" description="Disordered" evidence="1">
    <location>
        <begin position="699"/>
        <end position="724"/>
    </location>
</feature>
<dbReference type="InterPro" id="IPR039319">
    <property type="entry name" value="ELF3-like"/>
</dbReference>
<dbReference type="FunCoup" id="A0A1U7Z195">
    <property type="interactions" value="437"/>
</dbReference>
<feature type="region of interest" description="Disordered" evidence="1">
    <location>
        <begin position="49"/>
        <end position="80"/>
    </location>
</feature>
<feature type="compositionally biased region" description="Basic and acidic residues" evidence="1">
    <location>
        <begin position="226"/>
        <end position="240"/>
    </location>
</feature>